<evidence type="ECO:0000259" key="8">
    <source>
        <dbReference type="PROSITE" id="PS50056"/>
    </source>
</evidence>
<dbReference type="PANTHER" id="PTHR10159:SF519">
    <property type="entry name" value="DUAL SPECIFICITY PROTEIN PHOSPHATASE MPK3"/>
    <property type="match status" value="1"/>
</dbReference>
<evidence type="ECO:0000313" key="10">
    <source>
        <dbReference type="WBParaSite" id="TREG1_20080.1"/>
    </source>
</evidence>
<dbReference type="Pfam" id="PF00782">
    <property type="entry name" value="DSPc"/>
    <property type="match status" value="1"/>
</dbReference>
<dbReference type="InterPro" id="IPR020422">
    <property type="entry name" value="TYR_PHOSPHATASE_DUAL_dom"/>
</dbReference>
<sequence>MSNPKVIIVNRPDNSVNNADAENVNTCNMVQAEIILTRLRNARELGTASQLIIVDLRETRLFQSGHIITARSANCYTKTMAKRAIQSWDVWYSETHGCPAPHKDSSVSFISQISVVKPAIVVYNQRGTFSSNSSTRDKKLRAEMHFICALITRGNRVYMIDGGFEAFRNLRGSSDFIDRQSPLLINCFHTDDSSCSEAASPASLSDNSDHSSCVSRVFNDKLVITLNDSRHDISKHHHHHKENSTHDNFIPRELSCHSLNGFDCSETEKIISCLKDCAGDETLVVRIKQAPLRASIPQNNDDVLGASISQILPYLYLGNARDSQDVDLLRQLNVTHIINVTDTLPMPFKRLNRIQYLHIPASDTTDQNLRPAFDRAVQFIEKARKQNGIVLVHCLAGVSRSVAVVIAYLLYSNRMLNVYKALEYVQARRSVAGPNLHFMGQLQAYYQDLHSHKSSIFCHRSNSKSKDKLSTRNSAENLTCKLRKNKLLRSVSLSSSWKSSKPCTPSAFHRISTSSKTNTPPFIPSPMSLHEFNKNSNKSLNSTWSVSSTTTRTNRRHPLSRNDSHESKSGSTRLIKTHE</sequence>
<evidence type="ECO:0000256" key="2">
    <source>
        <dbReference type="ARBA" id="ARBA00013064"/>
    </source>
</evidence>
<accession>A0AA85JJH8</accession>
<dbReference type="Proteomes" id="UP000050795">
    <property type="component" value="Unassembled WGS sequence"/>
</dbReference>
<dbReference type="WBParaSite" id="TREG1_20080.1">
    <property type="protein sequence ID" value="TREG1_20080.1"/>
    <property type="gene ID" value="TREG1_20080"/>
</dbReference>
<dbReference type="SMART" id="SM00404">
    <property type="entry name" value="PTPc_motif"/>
    <property type="match status" value="1"/>
</dbReference>
<protein>
    <recommendedName>
        <fullName evidence="2">protein-tyrosine-phosphatase</fullName>
        <ecNumber evidence="2">3.1.3.48</ecNumber>
    </recommendedName>
</protein>
<dbReference type="GO" id="GO:0043409">
    <property type="term" value="P:negative regulation of MAPK cascade"/>
    <property type="evidence" value="ECO:0007669"/>
    <property type="project" value="TreeGrafter"/>
</dbReference>
<organism evidence="9 10">
    <name type="scientific">Trichobilharzia regenti</name>
    <name type="common">Nasal bird schistosome</name>
    <dbReference type="NCBI Taxonomy" id="157069"/>
    <lineage>
        <taxon>Eukaryota</taxon>
        <taxon>Metazoa</taxon>
        <taxon>Spiralia</taxon>
        <taxon>Lophotrochozoa</taxon>
        <taxon>Platyhelminthes</taxon>
        <taxon>Trematoda</taxon>
        <taxon>Digenea</taxon>
        <taxon>Strigeidida</taxon>
        <taxon>Schistosomatoidea</taxon>
        <taxon>Schistosomatidae</taxon>
        <taxon>Trichobilharzia</taxon>
    </lineage>
</organism>
<dbReference type="SMART" id="SM00195">
    <property type="entry name" value="DSPc"/>
    <property type="match status" value="1"/>
</dbReference>
<keyword evidence="4" id="KW-0904">Protein phosphatase</keyword>
<feature type="region of interest" description="Disordered" evidence="5">
    <location>
        <begin position="496"/>
        <end position="579"/>
    </location>
</feature>
<dbReference type="Gene3D" id="3.90.190.10">
    <property type="entry name" value="Protein tyrosine phosphatase superfamily"/>
    <property type="match status" value="1"/>
</dbReference>
<dbReference type="InterPro" id="IPR036873">
    <property type="entry name" value="Rhodanese-like_dom_sf"/>
</dbReference>
<evidence type="ECO:0000259" key="7">
    <source>
        <dbReference type="PROSITE" id="PS50054"/>
    </source>
</evidence>
<keyword evidence="3" id="KW-0378">Hydrolase</keyword>
<proteinExistence type="inferred from homology"/>
<keyword evidence="6" id="KW-1133">Transmembrane helix</keyword>
<reference evidence="10" key="2">
    <citation type="submission" date="2023-11" db="UniProtKB">
        <authorList>
            <consortium name="WormBaseParasite"/>
        </authorList>
    </citation>
    <scope>IDENTIFICATION</scope>
</reference>
<dbReference type="InterPro" id="IPR000387">
    <property type="entry name" value="Tyr_Pase_dom"/>
</dbReference>
<keyword evidence="9" id="KW-1185">Reference proteome</keyword>
<dbReference type="GO" id="GO:0033550">
    <property type="term" value="F:MAP kinase tyrosine phosphatase activity"/>
    <property type="evidence" value="ECO:0007669"/>
    <property type="project" value="TreeGrafter"/>
</dbReference>
<evidence type="ECO:0000256" key="3">
    <source>
        <dbReference type="ARBA" id="ARBA00022801"/>
    </source>
</evidence>
<dbReference type="InterPro" id="IPR003595">
    <property type="entry name" value="Tyr_Pase_cat"/>
</dbReference>
<dbReference type="GO" id="GO:0005737">
    <property type="term" value="C:cytoplasm"/>
    <property type="evidence" value="ECO:0007669"/>
    <property type="project" value="TreeGrafter"/>
</dbReference>
<feature type="compositionally biased region" description="Low complexity" evidence="5">
    <location>
        <begin position="536"/>
        <end position="552"/>
    </location>
</feature>
<dbReference type="SUPFAM" id="SSF52799">
    <property type="entry name" value="(Phosphotyrosine protein) phosphatases II"/>
    <property type="match status" value="1"/>
</dbReference>
<feature type="compositionally biased region" description="Polar residues" evidence="5">
    <location>
        <begin position="511"/>
        <end position="520"/>
    </location>
</feature>
<evidence type="ECO:0000313" key="9">
    <source>
        <dbReference type="Proteomes" id="UP000050795"/>
    </source>
</evidence>
<feature type="domain" description="Tyrosine specific protein phosphatases" evidence="8">
    <location>
        <begin position="371"/>
        <end position="429"/>
    </location>
</feature>
<dbReference type="PROSITE" id="PS50054">
    <property type="entry name" value="TYR_PHOSPHATASE_DUAL"/>
    <property type="match status" value="1"/>
</dbReference>
<dbReference type="CDD" id="cd14498">
    <property type="entry name" value="DSP"/>
    <property type="match status" value="1"/>
</dbReference>
<feature type="domain" description="Tyrosine-protein phosphatase" evidence="7">
    <location>
        <begin position="307"/>
        <end position="451"/>
    </location>
</feature>
<dbReference type="PRINTS" id="PR01908">
    <property type="entry name" value="ADSPHPHTASE"/>
</dbReference>
<feature type="compositionally biased region" description="Polar residues" evidence="5">
    <location>
        <begin position="569"/>
        <end position="579"/>
    </location>
</feature>
<dbReference type="AlphaFoldDB" id="A0AA85JJH8"/>
<feature type="transmembrane region" description="Helical" evidence="6">
    <location>
        <begin position="390"/>
        <end position="411"/>
    </location>
</feature>
<evidence type="ECO:0000256" key="4">
    <source>
        <dbReference type="ARBA" id="ARBA00022912"/>
    </source>
</evidence>
<evidence type="ECO:0000256" key="5">
    <source>
        <dbReference type="SAM" id="MobiDB-lite"/>
    </source>
</evidence>
<dbReference type="GO" id="GO:0017017">
    <property type="term" value="F:MAP kinase tyrosine/serine/threonine phosphatase activity"/>
    <property type="evidence" value="ECO:0007669"/>
    <property type="project" value="TreeGrafter"/>
</dbReference>
<dbReference type="InterPro" id="IPR000340">
    <property type="entry name" value="Dual-sp_phosphatase_cat-dom"/>
</dbReference>
<keyword evidence="6" id="KW-0812">Transmembrane</keyword>
<dbReference type="PROSITE" id="PS50056">
    <property type="entry name" value="TYR_PHOSPHATASE_2"/>
    <property type="match status" value="1"/>
</dbReference>
<keyword evidence="6" id="KW-0472">Membrane</keyword>
<dbReference type="PANTHER" id="PTHR10159">
    <property type="entry name" value="DUAL SPECIFICITY PROTEIN PHOSPHATASE"/>
    <property type="match status" value="1"/>
</dbReference>
<dbReference type="InterPro" id="IPR029021">
    <property type="entry name" value="Prot-tyrosine_phosphatase-like"/>
</dbReference>
<reference evidence="9" key="1">
    <citation type="submission" date="2022-06" db="EMBL/GenBank/DDBJ databases">
        <authorList>
            <person name="Berger JAMES D."/>
            <person name="Berger JAMES D."/>
        </authorList>
    </citation>
    <scope>NUCLEOTIDE SEQUENCE [LARGE SCALE GENOMIC DNA]</scope>
</reference>
<evidence type="ECO:0000256" key="6">
    <source>
        <dbReference type="SAM" id="Phobius"/>
    </source>
</evidence>
<dbReference type="Gene3D" id="3.40.250.10">
    <property type="entry name" value="Rhodanese-like domain"/>
    <property type="match status" value="1"/>
</dbReference>
<name>A0AA85JJH8_TRIRE</name>
<dbReference type="SUPFAM" id="SSF52821">
    <property type="entry name" value="Rhodanese/Cell cycle control phosphatase"/>
    <property type="match status" value="1"/>
</dbReference>
<comment type="similarity">
    <text evidence="1">Belongs to the protein-tyrosine phosphatase family. Non-receptor class dual specificity subfamily.</text>
</comment>
<dbReference type="EC" id="3.1.3.48" evidence="2"/>
<evidence type="ECO:0000256" key="1">
    <source>
        <dbReference type="ARBA" id="ARBA00008601"/>
    </source>
</evidence>
<dbReference type="GO" id="GO:0008330">
    <property type="term" value="F:protein tyrosine/threonine phosphatase activity"/>
    <property type="evidence" value="ECO:0007669"/>
    <property type="project" value="TreeGrafter"/>
</dbReference>